<dbReference type="Gene3D" id="1.10.10.10">
    <property type="entry name" value="Winged helix-like DNA-binding domain superfamily/Winged helix DNA-binding domain"/>
    <property type="match status" value="1"/>
</dbReference>
<feature type="region of interest" description="Disordered" evidence="1">
    <location>
        <begin position="1"/>
        <end position="29"/>
    </location>
</feature>
<evidence type="ECO:0000313" key="4">
    <source>
        <dbReference type="Proteomes" id="UP000076088"/>
    </source>
</evidence>
<dbReference type="GO" id="GO:0004252">
    <property type="term" value="F:serine-type endopeptidase activity"/>
    <property type="evidence" value="ECO:0007669"/>
    <property type="project" value="InterPro"/>
</dbReference>
<reference evidence="3 4" key="2">
    <citation type="journal article" date="2016" name="Genome Announc.">
        <title>Complete Genome Sequence of Sphingopyxis macrogoltabida Strain 203N (NBRC 111659), a Polyethylene Glycol Degrader.</title>
        <authorList>
            <person name="Ohtsubo Y."/>
            <person name="Nonoyama S."/>
            <person name="Nagata Y."/>
            <person name="Numata M."/>
            <person name="Tsuchikane K."/>
            <person name="Hosoyama A."/>
            <person name="Yamazoe A."/>
            <person name="Tsuda M."/>
            <person name="Fujita N."/>
            <person name="Kawai F."/>
        </authorList>
    </citation>
    <scope>NUCLEOTIDE SEQUENCE [LARGE SCALE GENOMIC DNA]</scope>
    <source>
        <strain evidence="3 4">203N</strain>
    </source>
</reference>
<dbReference type="InterPro" id="IPR036388">
    <property type="entry name" value="WH-like_DNA-bd_sf"/>
</dbReference>
<evidence type="ECO:0000313" key="3">
    <source>
        <dbReference type="EMBL" id="AMU89919.1"/>
    </source>
</evidence>
<protein>
    <recommendedName>
        <fullName evidence="2">LexA repressor DNA-binding domain-containing protein</fullName>
    </recommendedName>
</protein>
<keyword evidence="4" id="KW-1185">Reference proteome</keyword>
<dbReference type="Proteomes" id="UP000076088">
    <property type="component" value="Chromosome"/>
</dbReference>
<dbReference type="KEGG" id="smaz:LH19_07000"/>
<evidence type="ECO:0000259" key="2">
    <source>
        <dbReference type="Pfam" id="PF01726"/>
    </source>
</evidence>
<organism evidence="3 4">
    <name type="scientific">Sphingopyxis macrogoltabida</name>
    <name type="common">Sphingomonas macrogoltabidus</name>
    <dbReference type="NCBI Taxonomy" id="33050"/>
    <lineage>
        <taxon>Bacteria</taxon>
        <taxon>Pseudomonadati</taxon>
        <taxon>Pseudomonadota</taxon>
        <taxon>Alphaproteobacteria</taxon>
        <taxon>Sphingomonadales</taxon>
        <taxon>Sphingomonadaceae</taxon>
        <taxon>Sphingopyxis</taxon>
    </lineage>
</organism>
<proteinExistence type="predicted"/>
<dbReference type="RefSeq" id="WP_054726228.1">
    <property type="nucleotide sequence ID" value="NZ_CP009429.1"/>
</dbReference>
<gene>
    <name evidence="3" type="ORF">ATM17_12820</name>
</gene>
<dbReference type="InterPro" id="IPR036390">
    <property type="entry name" value="WH_DNA-bd_sf"/>
</dbReference>
<dbReference type="GO" id="GO:0006508">
    <property type="term" value="P:proteolysis"/>
    <property type="evidence" value="ECO:0007669"/>
    <property type="project" value="InterPro"/>
</dbReference>
<evidence type="ECO:0000256" key="1">
    <source>
        <dbReference type="SAM" id="MobiDB-lite"/>
    </source>
</evidence>
<name>A0AAC8Z1F8_SPHMC</name>
<reference evidence="4" key="1">
    <citation type="submission" date="2015-11" db="EMBL/GenBank/DDBJ databases">
        <title>Complete genome sequence of a polyethylene-glycol degrader Sphingopyxis macrogoltabida 203N (NBRC 111659).</title>
        <authorList>
            <person name="Yoshiyuki O."/>
            <person name="Shouta N."/>
            <person name="Nagata Y."/>
            <person name="Numata M."/>
            <person name="Tsuchikane K."/>
            <person name="Hosoyama A."/>
            <person name="Yamazoe A."/>
            <person name="Tsuda M."/>
            <person name="Fujita N."/>
            <person name="Kawai F."/>
        </authorList>
    </citation>
    <scope>NUCLEOTIDE SEQUENCE [LARGE SCALE GENOMIC DNA]</scope>
    <source>
        <strain evidence="4">203N</strain>
    </source>
</reference>
<accession>A0AAC8Z1F8</accession>
<sequence length="124" mass="13667">MSVDGSPQLATLASAPADRPATVSRGIGLTERQRETLRYIDAYQQASDGISPSFVEIRDRLRLNAKSGVHRLLSGLEERGHIRRSRTHFTRHRALEVVDPQPFPRPSLNGEPLLLVPVHGGNNG</sequence>
<dbReference type="SUPFAM" id="SSF46785">
    <property type="entry name" value="Winged helix' DNA-binding domain"/>
    <property type="match status" value="1"/>
</dbReference>
<dbReference type="EMBL" id="CP013344">
    <property type="protein sequence ID" value="AMU89919.1"/>
    <property type="molecule type" value="Genomic_DNA"/>
</dbReference>
<feature type="domain" description="LexA repressor DNA-binding" evidence="2">
    <location>
        <begin position="28"/>
        <end position="86"/>
    </location>
</feature>
<dbReference type="InterPro" id="IPR006199">
    <property type="entry name" value="LexA_DNA-bd_dom"/>
</dbReference>
<dbReference type="AlphaFoldDB" id="A0AAC8Z1F8"/>
<dbReference type="Pfam" id="PF01726">
    <property type="entry name" value="LexA_DNA_bind"/>
    <property type="match status" value="1"/>
</dbReference>